<keyword evidence="1" id="KW-0472">Membrane</keyword>
<reference evidence="2 3" key="1">
    <citation type="submission" date="2019-04" db="EMBL/GenBank/DDBJ databases">
        <title>Streptomyces oryziradicis sp. nov., a novel actinomycete isolated from rhizosphere soil of rice (Oryza sativa L.).</title>
        <authorList>
            <person name="Li C."/>
        </authorList>
    </citation>
    <scope>NUCLEOTIDE SEQUENCE [LARGE SCALE GENOMIC DNA]</scope>
    <source>
        <strain evidence="2 3">NEAU-C40</strain>
    </source>
</reference>
<evidence type="ECO:0000313" key="3">
    <source>
        <dbReference type="Proteomes" id="UP000305778"/>
    </source>
</evidence>
<dbReference type="AlphaFoldDB" id="A0A4U0RNV5"/>
<dbReference type="Pfam" id="PF19136">
    <property type="entry name" value="DUF5819"/>
    <property type="match status" value="1"/>
</dbReference>
<feature type="transmembrane region" description="Helical" evidence="1">
    <location>
        <begin position="20"/>
        <end position="44"/>
    </location>
</feature>
<organism evidence="2 3">
    <name type="scientific">Actinacidiphila oryziradicis</name>
    <dbReference type="NCBI Taxonomy" id="2571141"/>
    <lineage>
        <taxon>Bacteria</taxon>
        <taxon>Bacillati</taxon>
        <taxon>Actinomycetota</taxon>
        <taxon>Actinomycetes</taxon>
        <taxon>Kitasatosporales</taxon>
        <taxon>Streptomycetaceae</taxon>
        <taxon>Actinacidiphila</taxon>
    </lineage>
</organism>
<keyword evidence="1" id="KW-0812">Transmembrane</keyword>
<gene>
    <name evidence="2" type="ORF">FCI23_50250</name>
</gene>
<keyword evidence="1" id="KW-1133">Transmembrane helix</keyword>
<accession>A0A4U0RNV5</accession>
<sequence length="219" mass="24484">MIQPEEPDGSARTWSTPSLVVQTATAVVLLGAVLWHLAMVFLTLSPASSVTNKYQQQINAYIYPEFGQNWQMFAPNPNAQNIAIGARVQTAGYDGTRHTSDWVNLSAPHLEAIRHDPLPSHLDQNVLRCAWEFYVSSHNQKEENTNGMRGSLSAEYLARIALQNFGREWNGERIVGVQLASRTNLVAPPKWTGQPASDNTDYRVLPWWPVKESTTRGLT</sequence>
<proteinExistence type="predicted"/>
<dbReference type="InterPro" id="IPR043857">
    <property type="entry name" value="DUF5819"/>
</dbReference>
<keyword evidence="3" id="KW-1185">Reference proteome</keyword>
<protein>
    <submittedName>
        <fullName evidence="2">Uncharacterized protein</fullName>
    </submittedName>
</protein>
<dbReference type="RefSeq" id="WP_136730665.1">
    <property type="nucleotide sequence ID" value="NZ_SUMC01000151.1"/>
</dbReference>
<dbReference type="EMBL" id="SUMC01000151">
    <property type="protein sequence ID" value="TJZ97047.1"/>
    <property type="molecule type" value="Genomic_DNA"/>
</dbReference>
<evidence type="ECO:0000313" key="2">
    <source>
        <dbReference type="EMBL" id="TJZ97047.1"/>
    </source>
</evidence>
<dbReference type="Proteomes" id="UP000305778">
    <property type="component" value="Unassembled WGS sequence"/>
</dbReference>
<evidence type="ECO:0000256" key="1">
    <source>
        <dbReference type="SAM" id="Phobius"/>
    </source>
</evidence>
<comment type="caution">
    <text evidence="2">The sequence shown here is derived from an EMBL/GenBank/DDBJ whole genome shotgun (WGS) entry which is preliminary data.</text>
</comment>
<name>A0A4U0RNV5_9ACTN</name>
<dbReference type="OrthoDB" id="9342777at2"/>